<dbReference type="NCBIfam" id="TIGR04057">
    <property type="entry name" value="SusC_RagA_signa"/>
    <property type="match status" value="1"/>
</dbReference>
<keyword evidence="6 8" id="KW-0472">Membrane</keyword>
<keyword evidence="7 8" id="KW-0998">Cell outer membrane</keyword>
<dbReference type="Gene3D" id="2.170.130.10">
    <property type="entry name" value="TonB-dependent receptor, plug domain"/>
    <property type="match status" value="1"/>
</dbReference>
<dbReference type="RefSeq" id="WP_078830937.1">
    <property type="nucleotide sequence ID" value="NZ_FUWH01000003.1"/>
</dbReference>
<comment type="subcellular location">
    <subcellularLocation>
        <location evidence="1 8">Cell outer membrane</location>
        <topology evidence="1 8">Multi-pass membrane protein</topology>
    </subcellularLocation>
</comment>
<evidence type="ECO:0000256" key="1">
    <source>
        <dbReference type="ARBA" id="ARBA00004571"/>
    </source>
</evidence>
<name>A0A1T4MNA0_9BACT</name>
<keyword evidence="13" id="KW-1185">Reference proteome</keyword>
<accession>A0A1T4MNA0</accession>
<dbReference type="InterPro" id="IPR039426">
    <property type="entry name" value="TonB-dep_rcpt-like"/>
</dbReference>
<dbReference type="InterPro" id="IPR036942">
    <property type="entry name" value="Beta-barrel_TonB_sf"/>
</dbReference>
<dbReference type="STRING" id="413434.SAMN04488132_103474"/>
<reference evidence="12 13" key="1">
    <citation type="submission" date="2017-02" db="EMBL/GenBank/DDBJ databases">
        <authorList>
            <person name="Peterson S.W."/>
        </authorList>
    </citation>
    <scope>NUCLEOTIDE SEQUENCE [LARGE SCALE GENOMIC DNA]</scope>
    <source>
        <strain evidence="12 13">DSM 22335</strain>
    </source>
</reference>
<dbReference type="InterPro" id="IPR000531">
    <property type="entry name" value="Beta-barrel_TonB"/>
</dbReference>
<keyword evidence="2 8" id="KW-0813">Transport</keyword>
<dbReference type="AlphaFoldDB" id="A0A1T4MNA0"/>
<dbReference type="InterPro" id="IPR012910">
    <property type="entry name" value="Plug_dom"/>
</dbReference>
<dbReference type="Proteomes" id="UP000190888">
    <property type="component" value="Unassembled WGS sequence"/>
</dbReference>
<keyword evidence="5 9" id="KW-0798">TonB box</keyword>
<dbReference type="Gene3D" id="2.40.170.20">
    <property type="entry name" value="TonB-dependent receptor, beta-barrel domain"/>
    <property type="match status" value="1"/>
</dbReference>
<dbReference type="EMBL" id="FUWH01000003">
    <property type="protein sequence ID" value="SJZ68423.1"/>
    <property type="molecule type" value="Genomic_DNA"/>
</dbReference>
<evidence type="ECO:0000259" key="10">
    <source>
        <dbReference type="Pfam" id="PF00593"/>
    </source>
</evidence>
<gene>
    <name evidence="12" type="ORF">SAMN04488132_103474</name>
</gene>
<evidence type="ECO:0000313" key="13">
    <source>
        <dbReference type="Proteomes" id="UP000190888"/>
    </source>
</evidence>
<evidence type="ECO:0000256" key="8">
    <source>
        <dbReference type="PROSITE-ProRule" id="PRU01360"/>
    </source>
</evidence>
<dbReference type="Pfam" id="PF00593">
    <property type="entry name" value="TonB_dep_Rec_b-barrel"/>
    <property type="match status" value="1"/>
</dbReference>
<dbReference type="SUPFAM" id="SSF49464">
    <property type="entry name" value="Carboxypeptidase regulatory domain-like"/>
    <property type="match status" value="1"/>
</dbReference>
<organism evidence="12 13">
    <name type="scientific">Sediminibacterium ginsengisoli</name>
    <dbReference type="NCBI Taxonomy" id="413434"/>
    <lineage>
        <taxon>Bacteria</taxon>
        <taxon>Pseudomonadati</taxon>
        <taxon>Bacteroidota</taxon>
        <taxon>Chitinophagia</taxon>
        <taxon>Chitinophagales</taxon>
        <taxon>Chitinophagaceae</taxon>
        <taxon>Sediminibacterium</taxon>
    </lineage>
</organism>
<dbReference type="Gene3D" id="2.60.40.1120">
    <property type="entry name" value="Carboxypeptidase-like, regulatory domain"/>
    <property type="match status" value="1"/>
</dbReference>
<dbReference type="InterPro" id="IPR008969">
    <property type="entry name" value="CarboxyPept-like_regulatory"/>
</dbReference>
<keyword evidence="3 8" id="KW-1134">Transmembrane beta strand</keyword>
<dbReference type="SUPFAM" id="SSF56935">
    <property type="entry name" value="Porins"/>
    <property type="match status" value="1"/>
</dbReference>
<dbReference type="OrthoDB" id="9768177at2"/>
<keyword evidence="4 8" id="KW-0812">Transmembrane</keyword>
<evidence type="ECO:0000256" key="2">
    <source>
        <dbReference type="ARBA" id="ARBA00022448"/>
    </source>
</evidence>
<evidence type="ECO:0000256" key="4">
    <source>
        <dbReference type="ARBA" id="ARBA00022692"/>
    </source>
</evidence>
<dbReference type="Pfam" id="PF07715">
    <property type="entry name" value="Plug"/>
    <property type="match status" value="1"/>
</dbReference>
<dbReference type="InterPro" id="IPR023996">
    <property type="entry name" value="TonB-dep_OMP_SusC/RagA"/>
</dbReference>
<sequence>MSKTRNLLSFLCLLLIPLLGISQNRQISGKITNEKGEPIPFASVLIRSTTRGISANENGVFSLSVNGKPILVVSSTGYLSREIQVTDAVNYDVVLKPDLTPTSEVVVTALGITRKERSLGYAQQGIKGGDLTAAKEQNLVGSLSGKIAGVQVSGSSGASMGGTQKIQIRGVNSVTGDGEPLIVIDNTPVSNSNYAGRNGRDYGNLAQDINPDDVESINVLKGPAASALYGLRGQYGVILITTKKGSRTKAPTVTLSSAFSIEKAGNFMPLQNLYGSGSSLNFPTVTINGVSTKYVDGSWDESWGPLMDGTPVRQQYSFYPADRDFGKATPFIPHPDNIKEYFETGHTFNNNIAFSGGGQNGTFRLSYNNTDIKGIEPNTFLKRNNLSFNGSLNVTSGLVLNTSLNYANNNAQRPSQGYQSLGSRNMNQWFQRNLDMQRLKEYKYPDGTFYQWNLNSPNAQGIYTNMTPIDWNNPYFDAYENPSHDSRDRFYGNVGLTYTILPGLQVTGTVRQDGFTQNIDGRNAAGGRGTPSFWIGKYESKERNYEFLAQLNKQFGKVSFNANLGGNLMYQDYSYLREETAGGLAAPGFYSISNSIDRPNAVNYSRKKQVRSAYGSVTVGYDNIYFIDASLRRDISSALPANNNGYLYPSVSASMVFSDVLKWNTLSYGKLRLGYAQAGADIDVYQTTQSYSLGTPYGTNFPLAVPDRLFNADLKPSLGTSFEAGLDLRFLKDRLGLSFTYYNQQNKDAVIPLDVPGPSGFTSYVINAGNIENKGFELSLNAVPVKSNSITWNTTFNIARNTSMVKALYPGINSLILDQNTYSSVSVFLQSNVGEAFGTLVGNAYARDAKTGKILLDAANMPMYVTNHNFGSVLPKFTGGWQNSVSYKNFDLTAMIDFQSGGQFFSWTKMLAVKSGQAAETATMNDKGKNIRDDLANGGGYKITGISSITGAEVTAYVNARTYFRNTIGTRVYEEWLYDASFIRMREIRLGYTFTKEQFAKLPVKSVNLAFITRNPFMIWQKAPKGLNPAELATGSSSLNWLETGQLATSRSYGINLNISF</sequence>
<dbReference type="GO" id="GO:0009279">
    <property type="term" value="C:cell outer membrane"/>
    <property type="evidence" value="ECO:0007669"/>
    <property type="project" value="UniProtKB-SubCell"/>
</dbReference>
<evidence type="ECO:0000256" key="9">
    <source>
        <dbReference type="RuleBase" id="RU003357"/>
    </source>
</evidence>
<dbReference type="InterPro" id="IPR037066">
    <property type="entry name" value="Plug_dom_sf"/>
</dbReference>
<protein>
    <submittedName>
        <fullName evidence="12">TonB-linked outer membrane protein, SusC/RagA family</fullName>
    </submittedName>
</protein>
<proteinExistence type="inferred from homology"/>
<feature type="domain" description="TonB-dependent receptor plug" evidence="11">
    <location>
        <begin position="119"/>
        <end position="237"/>
    </location>
</feature>
<evidence type="ECO:0000256" key="3">
    <source>
        <dbReference type="ARBA" id="ARBA00022452"/>
    </source>
</evidence>
<dbReference type="NCBIfam" id="TIGR04056">
    <property type="entry name" value="OMP_RagA_SusC"/>
    <property type="match status" value="1"/>
</dbReference>
<evidence type="ECO:0000256" key="7">
    <source>
        <dbReference type="ARBA" id="ARBA00023237"/>
    </source>
</evidence>
<dbReference type="PROSITE" id="PS52016">
    <property type="entry name" value="TONB_DEPENDENT_REC_3"/>
    <property type="match status" value="1"/>
</dbReference>
<evidence type="ECO:0000256" key="5">
    <source>
        <dbReference type="ARBA" id="ARBA00023077"/>
    </source>
</evidence>
<dbReference type="Pfam" id="PF13715">
    <property type="entry name" value="CarbopepD_reg_2"/>
    <property type="match status" value="1"/>
</dbReference>
<feature type="domain" description="TonB-dependent receptor-like beta-barrel" evidence="10">
    <location>
        <begin position="445"/>
        <end position="893"/>
    </location>
</feature>
<evidence type="ECO:0000259" key="11">
    <source>
        <dbReference type="Pfam" id="PF07715"/>
    </source>
</evidence>
<comment type="similarity">
    <text evidence="8 9">Belongs to the TonB-dependent receptor family.</text>
</comment>
<evidence type="ECO:0000256" key="6">
    <source>
        <dbReference type="ARBA" id="ARBA00023136"/>
    </source>
</evidence>
<evidence type="ECO:0000313" key="12">
    <source>
        <dbReference type="EMBL" id="SJZ68423.1"/>
    </source>
</evidence>
<dbReference type="InterPro" id="IPR023997">
    <property type="entry name" value="TonB-dep_OMP_SusC/RagA_CS"/>
</dbReference>